<geneLocation type="plasmid" evidence="1 2">
    <name>psm1</name>
</geneLocation>
<accession>A0ABX5U868</accession>
<evidence type="ECO:0000313" key="2">
    <source>
        <dbReference type="Proteomes" id="UP000298715"/>
    </source>
</evidence>
<sequence length="54" mass="6095">MINAYEKNVILTPKKGLCLFSINDKRYILQVIATSEEIKAIGTQEDINNLGKEI</sequence>
<reference evidence="1 2" key="1">
    <citation type="submission" date="2018-05" db="EMBL/GenBank/DDBJ databases">
        <title>Compelete Genome Sequence of Spiroplasma melliferum.</title>
        <authorList>
            <person name="Davis R.E."/>
            <person name="Shao J.Y."/>
            <person name="Zhao Y."/>
            <person name="Gasparich G.E."/>
        </authorList>
    </citation>
    <scope>NUCLEOTIDE SEQUENCE [LARGE SCALE GENOMIC DNA]</scope>
    <source>
        <strain evidence="1 2">AS576</strain>
        <plasmid evidence="1 2">psm1</plasmid>
    </source>
</reference>
<keyword evidence="1" id="KW-0614">Plasmid</keyword>
<dbReference type="EMBL" id="CP029200">
    <property type="protein sequence ID" value="QCO23180.1"/>
    <property type="molecule type" value="Genomic_DNA"/>
</dbReference>
<name>A0ABX5U868_SPIME</name>
<dbReference type="Proteomes" id="UP000298715">
    <property type="component" value="Plasmid psm1"/>
</dbReference>
<protein>
    <submittedName>
        <fullName evidence="1">Uncharacterized protein</fullName>
    </submittedName>
</protein>
<keyword evidence="2" id="KW-1185">Reference proteome</keyword>
<proteinExistence type="predicted"/>
<organism evidence="1 2">
    <name type="scientific">Spiroplasma melliferum</name>
    <dbReference type="NCBI Taxonomy" id="2134"/>
    <lineage>
        <taxon>Bacteria</taxon>
        <taxon>Bacillati</taxon>
        <taxon>Mycoplasmatota</taxon>
        <taxon>Mollicutes</taxon>
        <taxon>Entomoplasmatales</taxon>
        <taxon>Spiroplasmataceae</taxon>
        <taxon>Spiroplasma</taxon>
    </lineage>
</organism>
<gene>
    <name evidence="1" type="ORF">SRED_003042</name>
</gene>
<evidence type="ECO:0000313" key="1">
    <source>
        <dbReference type="EMBL" id="QCO23180.1"/>
    </source>
</evidence>